<dbReference type="SMART" id="SM00345">
    <property type="entry name" value="HTH_GNTR"/>
    <property type="match status" value="1"/>
</dbReference>
<dbReference type="SUPFAM" id="SSF46785">
    <property type="entry name" value="Winged helix' DNA-binding domain"/>
    <property type="match status" value="1"/>
</dbReference>
<accession>A0A1M7KTD5</accession>
<feature type="domain" description="HTH gntR-type" evidence="4">
    <location>
        <begin position="11"/>
        <end position="79"/>
    </location>
</feature>
<sequence>MNIIISNSSNLAIYEQIVNQIKSAIINKEVVAGDAMPSIRGLAKDLQISVITTKRAYEELEKEGLLYSVTGKGFYICEQNTDILKEKKISMIEKHLQDILNECKAAGLSLEDIQDMIEVLYQETE</sequence>
<dbReference type="STRING" id="1120996.SAMN02746066_02950"/>
<keyword evidence="6" id="KW-1185">Reference proteome</keyword>
<dbReference type="Proteomes" id="UP000184038">
    <property type="component" value="Unassembled WGS sequence"/>
</dbReference>
<dbReference type="InterPro" id="IPR036390">
    <property type="entry name" value="WH_DNA-bd_sf"/>
</dbReference>
<proteinExistence type="predicted"/>
<dbReference type="GO" id="GO:0003700">
    <property type="term" value="F:DNA-binding transcription factor activity"/>
    <property type="evidence" value="ECO:0007669"/>
    <property type="project" value="InterPro"/>
</dbReference>
<gene>
    <name evidence="5" type="ORF">SAMN02746066_02950</name>
</gene>
<evidence type="ECO:0000313" key="6">
    <source>
        <dbReference type="Proteomes" id="UP000184038"/>
    </source>
</evidence>
<evidence type="ECO:0000313" key="5">
    <source>
        <dbReference type="EMBL" id="SHM68801.1"/>
    </source>
</evidence>
<dbReference type="PROSITE" id="PS50949">
    <property type="entry name" value="HTH_GNTR"/>
    <property type="match status" value="1"/>
</dbReference>
<evidence type="ECO:0000256" key="2">
    <source>
        <dbReference type="ARBA" id="ARBA00023125"/>
    </source>
</evidence>
<protein>
    <submittedName>
        <fullName evidence="5">GntR family transcriptional regulator</fullName>
    </submittedName>
</protein>
<keyword evidence="3" id="KW-0804">Transcription</keyword>
<reference evidence="5 6" key="1">
    <citation type="submission" date="2016-11" db="EMBL/GenBank/DDBJ databases">
        <authorList>
            <person name="Jaros S."/>
            <person name="Januszkiewicz K."/>
            <person name="Wedrychowicz H."/>
        </authorList>
    </citation>
    <scope>NUCLEOTIDE SEQUENCE [LARGE SCALE GENOMIC DNA]</scope>
    <source>
        <strain evidence="5 6">DSM 15930</strain>
    </source>
</reference>
<dbReference type="CDD" id="cd07377">
    <property type="entry name" value="WHTH_GntR"/>
    <property type="match status" value="1"/>
</dbReference>
<dbReference type="OrthoDB" id="9801546at2"/>
<dbReference type="Gene3D" id="1.10.10.10">
    <property type="entry name" value="Winged helix-like DNA-binding domain superfamily/Winged helix DNA-binding domain"/>
    <property type="match status" value="1"/>
</dbReference>
<dbReference type="InterPro" id="IPR000524">
    <property type="entry name" value="Tscrpt_reg_HTH_GntR"/>
</dbReference>
<dbReference type="EMBL" id="FRCP01000014">
    <property type="protein sequence ID" value="SHM68801.1"/>
    <property type="molecule type" value="Genomic_DNA"/>
</dbReference>
<evidence type="ECO:0000256" key="1">
    <source>
        <dbReference type="ARBA" id="ARBA00023015"/>
    </source>
</evidence>
<evidence type="ECO:0000256" key="3">
    <source>
        <dbReference type="ARBA" id="ARBA00023163"/>
    </source>
</evidence>
<dbReference type="AlphaFoldDB" id="A0A1M7KTD5"/>
<name>A0A1M7KTD5_9FIRM</name>
<organism evidence="5 6">
    <name type="scientific">Anaerosporobacter mobilis DSM 15930</name>
    <dbReference type="NCBI Taxonomy" id="1120996"/>
    <lineage>
        <taxon>Bacteria</taxon>
        <taxon>Bacillati</taxon>
        <taxon>Bacillota</taxon>
        <taxon>Clostridia</taxon>
        <taxon>Lachnospirales</taxon>
        <taxon>Lachnospiraceae</taxon>
        <taxon>Anaerosporobacter</taxon>
    </lineage>
</organism>
<dbReference type="GO" id="GO:0003677">
    <property type="term" value="F:DNA binding"/>
    <property type="evidence" value="ECO:0007669"/>
    <property type="project" value="UniProtKB-KW"/>
</dbReference>
<keyword evidence="2" id="KW-0238">DNA-binding</keyword>
<evidence type="ECO:0000259" key="4">
    <source>
        <dbReference type="PROSITE" id="PS50949"/>
    </source>
</evidence>
<dbReference type="PANTHER" id="PTHR38445:SF7">
    <property type="entry name" value="GNTR-FAMILY TRANSCRIPTIONAL REGULATOR"/>
    <property type="match status" value="1"/>
</dbReference>
<dbReference type="PANTHER" id="PTHR38445">
    <property type="entry name" value="HTH-TYPE TRANSCRIPTIONAL REPRESSOR YTRA"/>
    <property type="match status" value="1"/>
</dbReference>
<dbReference type="InterPro" id="IPR036388">
    <property type="entry name" value="WH-like_DNA-bd_sf"/>
</dbReference>
<dbReference type="Pfam" id="PF00392">
    <property type="entry name" value="GntR"/>
    <property type="match status" value="1"/>
</dbReference>
<keyword evidence="1" id="KW-0805">Transcription regulation</keyword>